<sequence length="596" mass="62195">PRTLPLAISNTPIMSIMLLVICCVIIISVEGMTADFARNNSLTWTTPQGGATRSGAGPMPMTMYGPLYTSWSRSTSVNAFNTMVIGSVEGSTKLVALTDVALSVWDVESGSLDYQYTVYRWLGSHQLQGIALWPTLAGKGDTLVASVSNSGADVLYLRVNVAAWELKTGQPIWFFTPKAPVAGTSISGISCVAAVASSAAPPPPVWCLGGLFVNQRSYINTTLYELDASSGKVLAETLLFQRSNGFYLDTSEGASPTLSADGSMLYVAYGEYSVITTGSTRVAAYDLAGGVPALKWSVSTGLMDDQIPALAIVVVSPTRLAVGLQSGKSSPNPSSVVILDAETGATIGEEEVEDALAYVVGKGNMVYAGGAFDTVVAIDLRNSGMKTSRIILPSASATTSAILGSNGALVFQLVHLDASCYFYYLDADSGTPVAWSSTECDGTGLAATDHLLFRGNNFEVTADCLVEPCPRIAPPPPPAPWTPDYYPPPSPWFPWHTVAIMGAAVVIALAIGAIFVIRSRYRRRMSYGPLLEQPGYVSGQGPVIGSGYVGPAPAPESGLTPPSYSTNYGGVAPVAGGVVAAGEAPPAYTPTTTGTV</sequence>
<evidence type="ECO:0000256" key="1">
    <source>
        <dbReference type="SAM" id="Phobius"/>
    </source>
</evidence>
<gene>
    <name evidence="2" type="ORF">AMSG_04545</name>
</gene>
<dbReference type="GeneID" id="25564083"/>
<dbReference type="RefSeq" id="XP_013758881.1">
    <property type="nucleotide sequence ID" value="XM_013903427.1"/>
</dbReference>
<keyword evidence="1" id="KW-1133">Transmembrane helix</keyword>
<protein>
    <submittedName>
        <fullName evidence="2">Uncharacterized protein</fullName>
    </submittedName>
</protein>
<keyword evidence="1" id="KW-0472">Membrane</keyword>
<name>A0A0L0D7I3_THETB</name>
<feature type="non-terminal residue" evidence="2">
    <location>
        <position position="1"/>
    </location>
</feature>
<organism evidence="2 3">
    <name type="scientific">Thecamonas trahens ATCC 50062</name>
    <dbReference type="NCBI Taxonomy" id="461836"/>
    <lineage>
        <taxon>Eukaryota</taxon>
        <taxon>Apusozoa</taxon>
        <taxon>Apusomonadida</taxon>
        <taxon>Apusomonadidae</taxon>
        <taxon>Thecamonas</taxon>
    </lineage>
</organism>
<accession>A0A0L0D7I3</accession>
<keyword evidence="3" id="KW-1185">Reference proteome</keyword>
<dbReference type="InterPro" id="IPR011047">
    <property type="entry name" value="Quinoprotein_ADH-like_sf"/>
</dbReference>
<evidence type="ECO:0000313" key="2">
    <source>
        <dbReference type="EMBL" id="KNC48314.1"/>
    </source>
</evidence>
<dbReference type="InterPro" id="IPR015943">
    <property type="entry name" value="WD40/YVTN_repeat-like_dom_sf"/>
</dbReference>
<proteinExistence type="predicted"/>
<dbReference type="EMBL" id="GL349450">
    <property type="protein sequence ID" value="KNC48314.1"/>
    <property type="molecule type" value="Genomic_DNA"/>
</dbReference>
<dbReference type="SUPFAM" id="SSF50998">
    <property type="entry name" value="Quinoprotein alcohol dehydrogenase-like"/>
    <property type="match status" value="1"/>
</dbReference>
<dbReference type="Gene3D" id="2.130.10.10">
    <property type="entry name" value="YVTN repeat-like/Quinoprotein amine dehydrogenase"/>
    <property type="match status" value="1"/>
</dbReference>
<evidence type="ECO:0000313" key="3">
    <source>
        <dbReference type="Proteomes" id="UP000054408"/>
    </source>
</evidence>
<feature type="transmembrane region" description="Helical" evidence="1">
    <location>
        <begin position="12"/>
        <end position="29"/>
    </location>
</feature>
<reference evidence="2 3" key="1">
    <citation type="submission" date="2010-05" db="EMBL/GenBank/DDBJ databases">
        <title>The Genome Sequence of Thecamonas trahens ATCC 50062.</title>
        <authorList>
            <consortium name="The Broad Institute Genome Sequencing Platform"/>
            <person name="Russ C."/>
            <person name="Cuomo C."/>
            <person name="Shea T."/>
            <person name="Young S.K."/>
            <person name="Zeng Q."/>
            <person name="Koehrsen M."/>
            <person name="Haas B."/>
            <person name="Borodovsky M."/>
            <person name="Guigo R."/>
            <person name="Alvarado L."/>
            <person name="Berlin A."/>
            <person name="Bochicchio J."/>
            <person name="Borenstein D."/>
            <person name="Chapman S."/>
            <person name="Chen Z."/>
            <person name="Freedman E."/>
            <person name="Gellesch M."/>
            <person name="Goldberg J."/>
            <person name="Griggs A."/>
            <person name="Gujja S."/>
            <person name="Heilman E."/>
            <person name="Heiman D."/>
            <person name="Hepburn T."/>
            <person name="Howarth C."/>
            <person name="Jen D."/>
            <person name="Larson L."/>
            <person name="Mehta T."/>
            <person name="Park D."/>
            <person name="Pearson M."/>
            <person name="Roberts A."/>
            <person name="Saif S."/>
            <person name="Shenoy N."/>
            <person name="Sisk P."/>
            <person name="Stolte C."/>
            <person name="Sykes S."/>
            <person name="Thomson T."/>
            <person name="Walk T."/>
            <person name="White J."/>
            <person name="Yandava C."/>
            <person name="Burger G."/>
            <person name="Gray M.W."/>
            <person name="Holland P.W.H."/>
            <person name="King N."/>
            <person name="Lang F.B.F."/>
            <person name="Roger A.J."/>
            <person name="Ruiz-Trillo I."/>
            <person name="Lander E."/>
            <person name="Nusbaum C."/>
        </authorList>
    </citation>
    <scope>NUCLEOTIDE SEQUENCE [LARGE SCALE GENOMIC DNA]</scope>
    <source>
        <strain evidence="2 3">ATCC 50062</strain>
    </source>
</reference>
<keyword evidence="1" id="KW-0812">Transmembrane</keyword>
<feature type="transmembrane region" description="Helical" evidence="1">
    <location>
        <begin position="493"/>
        <end position="517"/>
    </location>
</feature>
<dbReference type="Proteomes" id="UP000054408">
    <property type="component" value="Unassembled WGS sequence"/>
</dbReference>
<dbReference type="AlphaFoldDB" id="A0A0L0D7I3"/>